<feature type="compositionally biased region" description="Pro residues" evidence="15">
    <location>
        <begin position="384"/>
        <end position="404"/>
    </location>
</feature>
<keyword evidence="9" id="KW-0770">Synapse</keyword>
<dbReference type="GO" id="GO:0051287">
    <property type="term" value="F:NAD binding"/>
    <property type="evidence" value="ECO:0007669"/>
    <property type="project" value="InterPro"/>
</dbReference>
<dbReference type="GeneID" id="115817851"/>
<evidence type="ECO:0000256" key="12">
    <source>
        <dbReference type="ARBA" id="ARBA00023242"/>
    </source>
</evidence>
<feature type="region of interest" description="Disordered" evidence="15">
    <location>
        <begin position="157"/>
        <end position="261"/>
    </location>
</feature>
<evidence type="ECO:0000256" key="8">
    <source>
        <dbReference type="ARBA" id="ARBA00023015"/>
    </source>
</evidence>
<dbReference type="GO" id="GO:0001221">
    <property type="term" value="F:transcription coregulator binding"/>
    <property type="evidence" value="ECO:0007669"/>
    <property type="project" value="TreeGrafter"/>
</dbReference>
<evidence type="ECO:0000256" key="2">
    <source>
        <dbReference type="ARBA" id="ARBA00005854"/>
    </source>
</evidence>
<feature type="compositionally biased region" description="Polar residues" evidence="15">
    <location>
        <begin position="1"/>
        <end position="17"/>
    </location>
</feature>
<dbReference type="GO" id="GO:0140297">
    <property type="term" value="F:DNA-binding transcription factor binding"/>
    <property type="evidence" value="ECO:0007669"/>
    <property type="project" value="TreeGrafter"/>
</dbReference>
<proteinExistence type="inferred from homology"/>
<dbReference type="Gene3D" id="3.40.50.720">
    <property type="entry name" value="NAD(P)-binding Rossmann-like Domain"/>
    <property type="match status" value="2"/>
</dbReference>
<feature type="region of interest" description="Disordered" evidence="15">
    <location>
        <begin position="1"/>
        <end position="28"/>
    </location>
</feature>
<dbReference type="Pfam" id="PF00389">
    <property type="entry name" value="2-Hacid_dh"/>
    <property type="match status" value="1"/>
</dbReference>
<keyword evidence="11" id="KW-0804">Transcription</keyword>
<feature type="compositionally biased region" description="Low complexity" evidence="15">
    <location>
        <begin position="405"/>
        <end position="415"/>
    </location>
</feature>
<dbReference type="InterPro" id="IPR006140">
    <property type="entry name" value="D-isomer_DH_NAD-bd"/>
</dbReference>
<organism evidence="18 19">
    <name type="scientific">Chanos chanos</name>
    <name type="common">Milkfish</name>
    <name type="synonym">Mugil chanos</name>
    <dbReference type="NCBI Taxonomy" id="29144"/>
    <lineage>
        <taxon>Eukaryota</taxon>
        <taxon>Metazoa</taxon>
        <taxon>Chordata</taxon>
        <taxon>Craniata</taxon>
        <taxon>Vertebrata</taxon>
        <taxon>Euteleostomi</taxon>
        <taxon>Actinopterygii</taxon>
        <taxon>Neopterygii</taxon>
        <taxon>Teleostei</taxon>
        <taxon>Ostariophysi</taxon>
        <taxon>Gonorynchiformes</taxon>
        <taxon>Chanidae</taxon>
        <taxon>Chanos</taxon>
    </lineage>
</organism>
<dbReference type="InterPro" id="IPR029753">
    <property type="entry name" value="D-isomer_DH_CS"/>
</dbReference>
<evidence type="ECO:0000256" key="7">
    <source>
        <dbReference type="ARBA" id="ARBA00023002"/>
    </source>
</evidence>
<feature type="compositionally biased region" description="Low complexity" evidence="15">
    <location>
        <begin position="298"/>
        <end position="308"/>
    </location>
</feature>
<evidence type="ECO:0000256" key="14">
    <source>
        <dbReference type="ARBA" id="ARBA00073925"/>
    </source>
</evidence>
<feature type="region of interest" description="Disordered" evidence="15">
    <location>
        <begin position="500"/>
        <end position="520"/>
    </location>
</feature>
<gene>
    <name evidence="19" type="primary">ctbp2a</name>
</gene>
<evidence type="ECO:0000313" key="18">
    <source>
        <dbReference type="Proteomes" id="UP000504632"/>
    </source>
</evidence>
<evidence type="ECO:0000256" key="11">
    <source>
        <dbReference type="ARBA" id="ARBA00023163"/>
    </source>
</evidence>
<accession>A0A6J2VXR0</accession>
<dbReference type="RefSeq" id="XP_030636852.1">
    <property type="nucleotide sequence ID" value="XM_030780992.1"/>
</dbReference>
<keyword evidence="3" id="KW-0488">Methylation</keyword>
<evidence type="ECO:0000259" key="17">
    <source>
        <dbReference type="Pfam" id="PF02826"/>
    </source>
</evidence>
<dbReference type="GO" id="GO:0045202">
    <property type="term" value="C:synapse"/>
    <property type="evidence" value="ECO:0007669"/>
    <property type="project" value="UniProtKB-SubCell"/>
</dbReference>
<dbReference type="InterPro" id="IPR006139">
    <property type="entry name" value="D-isomer_2_OHA_DH_cat_dom"/>
</dbReference>
<feature type="region of interest" description="Disordered" evidence="15">
    <location>
        <begin position="276"/>
        <end position="308"/>
    </location>
</feature>
<evidence type="ECO:0000256" key="15">
    <source>
        <dbReference type="SAM" id="MobiDB-lite"/>
    </source>
</evidence>
<dbReference type="InterPro" id="IPR036291">
    <property type="entry name" value="NAD(P)-bd_dom_sf"/>
</dbReference>
<dbReference type="Pfam" id="PF02826">
    <property type="entry name" value="2-Hacid_dh_C"/>
    <property type="match status" value="1"/>
</dbReference>
<dbReference type="GO" id="GO:0003713">
    <property type="term" value="F:transcription coactivator activity"/>
    <property type="evidence" value="ECO:0007669"/>
    <property type="project" value="TreeGrafter"/>
</dbReference>
<comment type="subcellular location">
    <subcellularLocation>
        <location evidence="1">Nucleus</location>
    </subcellularLocation>
    <subcellularLocation>
        <location evidence="13">Synapse</location>
    </subcellularLocation>
</comment>
<feature type="compositionally biased region" description="Basic and acidic residues" evidence="15">
    <location>
        <begin position="184"/>
        <end position="193"/>
    </location>
</feature>
<dbReference type="GO" id="GO:0006357">
    <property type="term" value="P:regulation of transcription by RNA polymerase II"/>
    <property type="evidence" value="ECO:0007669"/>
    <property type="project" value="TreeGrafter"/>
</dbReference>
<keyword evidence="5" id="KW-0597">Phosphoprotein</keyword>
<feature type="region of interest" description="Disordered" evidence="15">
    <location>
        <begin position="44"/>
        <end position="118"/>
    </location>
</feature>
<feature type="region of interest" description="Disordered" evidence="15">
    <location>
        <begin position="377"/>
        <end position="433"/>
    </location>
</feature>
<dbReference type="GO" id="GO:0005634">
    <property type="term" value="C:nucleus"/>
    <property type="evidence" value="ECO:0007669"/>
    <property type="project" value="UniProtKB-SubCell"/>
</dbReference>
<protein>
    <recommendedName>
        <fullName evidence="14">C-terminal-binding protein 2</fullName>
    </recommendedName>
</protein>
<evidence type="ECO:0000256" key="4">
    <source>
        <dbReference type="ARBA" id="ARBA00022491"/>
    </source>
</evidence>
<dbReference type="PANTHER" id="PTHR46029:SF3">
    <property type="entry name" value="C-TERMINAL-BINDING PROTEIN 2"/>
    <property type="match status" value="1"/>
</dbReference>
<evidence type="ECO:0000256" key="10">
    <source>
        <dbReference type="ARBA" id="ARBA00023027"/>
    </source>
</evidence>
<feature type="domain" description="D-isomer specific 2-hydroxyacid dehydrogenase NAD-binding" evidence="17">
    <location>
        <begin position="886"/>
        <end position="1068"/>
    </location>
</feature>
<keyword evidence="18" id="KW-1185">Reference proteome</keyword>
<evidence type="ECO:0000256" key="9">
    <source>
        <dbReference type="ARBA" id="ARBA00023018"/>
    </source>
</evidence>
<keyword evidence="7" id="KW-0560">Oxidoreductase</keyword>
<dbReference type="GO" id="GO:0016616">
    <property type="term" value="F:oxidoreductase activity, acting on the CH-OH group of donors, NAD or NADP as acceptor"/>
    <property type="evidence" value="ECO:0007669"/>
    <property type="project" value="InterPro"/>
</dbReference>
<evidence type="ECO:0000313" key="19">
    <source>
        <dbReference type="RefSeq" id="XP_030636852.1"/>
    </source>
</evidence>
<dbReference type="SUPFAM" id="SSF51735">
    <property type="entry name" value="NAD(P)-binding Rossmann-fold domains"/>
    <property type="match status" value="1"/>
</dbReference>
<keyword evidence="4" id="KW-0678">Repressor</keyword>
<evidence type="ECO:0000256" key="13">
    <source>
        <dbReference type="ARBA" id="ARBA00034103"/>
    </source>
</evidence>
<dbReference type="FunFam" id="3.40.50.720:FF:001383">
    <property type="entry name" value="C-terminal-binding protein 2"/>
    <property type="match status" value="1"/>
</dbReference>
<dbReference type="GO" id="GO:0030154">
    <property type="term" value="P:cell differentiation"/>
    <property type="evidence" value="ECO:0007669"/>
    <property type="project" value="UniProtKB-KW"/>
</dbReference>
<sequence length="1149" mass="125445">MLISSKQLPMGRSQSWDTLGGTEGQWDRGESVYEQQARIATRRNSLTYGGDAGGTWYEPPPGMRPPDLDLKREPYSYQDSMYNQGYSQEPRGMRKSSVPELNSHYERPPIAHRGSLQPQDYYHHDPAMLPRPPDGFYRGEQAHPINRSASHYSIMGGPRPLWEHGQGGRPGSAAPTTAPPPPHTAHEMGRGYREPSLPGPLPPTPLSKMMPDGQRIPSRDPSPARYAIDQASPRYGAEPPSSLTGRPVYGDVNGRPIDPRQPAATCLVVDPATQAIDGTAASRGMVTRQDCPSPYTIQQQQQAQQQTQLQQQAQLQAQQQAQLQAQQQAQLQAQQQAQLQAQQQVQTVQQIQPVQQQMQQVQPVQQQMQQVQQIQPVQQVQQAPPSPNPVYDPNPPALPVPAPVTTPSSSVVPAQAPTPTPTAPQTPVAPVDPKKTADPEFLALLRNEGLSESTITNLLQQGFDSTSMLAVMEENDVRSVAPNLGQARVLSRVALSCKRPPDVTPATPQQPNVPVRSRSNSFSHRSDIYVHQPSQSVPLGIDPHLMQPPQTPMQTVSSRMGEIMGRRPSSAPSQQLLDTGGYPIARSPGAYSGAMVPVQPRPMSAYTPQVGLPMPPMATMPQQVPLPPHLPGLPPQIPGIPPQMPGIPPQIHAIPQQMPALPAVPQQLAVQALPPQQAPKAYTTNYTVPMELMKRDRSLATMSPMASPHPSPQIMRKTGAIPPESAMVPVGAALQGLNASLANQKLSRRTGPPVIVSTMASPDTSIRPQIMNGPMHPRPLVALLDGRDCTVEMPILKDLATVAFCDAQSTQEIHEKVLNEAVGAMMYHTITLTREDLEKFKALRIIIRIGSGYDNIDIKAAGELGIAVCNIPSAAVEETADSTLCHILNLYRRNTWLYQSLREGTRVQSVEQIREVASGAARIRGETLGLIGFGRSGQAVAVRAKAFGFNVIFYDPYLQDGLERSLGVQRVYTLQDLLYQSDCVSLHCNLNEHNHHLINDFTIKQMRQGAFLVNTARGGLVDEKALAQALKEGRIRGAALDVHESEPFSFTQGPLKDAPNLICTPHTAWYSEQASLEMREAAATEIRRAITGRIPDSLRNCVNKEFFVTTAPWGMADQQVHPELNGGAYRVAQPLPALSPGGMQDKMYT</sequence>
<feature type="domain" description="D-isomer specific 2-hydroxyacid dehydrogenase catalytic" evidence="16">
    <location>
        <begin position="789"/>
        <end position="1103"/>
    </location>
</feature>
<evidence type="ECO:0000256" key="6">
    <source>
        <dbReference type="ARBA" id="ARBA00022782"/>
    </source>
</evidence>
<keyword evidence="12" id="KW-0539">Nucleus</keyword>
<dbReference type="GO" id="GO:0003714">
    <property type="term" value="F:transcription corepressor activity"/>
    <property type="evidence" value="ECO:0007669"/>
    <property type="project" value="InterPro"/>
</dbReference>
<evidence type="ECO:0000256" key="3">
    <source>
        <dbReference type="ARBA" id="ARBA00022481"/>
    </source>
</evidence>
<dbReference type="AlphaFoldDB" id="A0A6J2VXR0"/>
<keyword evidence="8" id="KW-0805">Transcription regulation</keyword>
<dbReference type="SUPFAM" id="SSF52283">
    <property type="entry name" value="Formate/glycerate dehydrogenase catalytic domain-like"/>
    <property type="match status" value="1"/>
</dbReference>
<feature type="compositionally biased region" description="Polar residues" evidence="15">
    <location>
        <begin position="506"/>
        <end position="520"/>
    </location>
</feature>
<name>A0A6J2VXR0_CHACN</name>
<comment type="similarity">
    <text evidence="2">Belongs to the D-isomer specific 2-hydroxyacid dehydrogenase family.</text>
</comment>
<dbReference type="Proteomes" id="UP000504632">
    <property type="component" value="Chromosome 1"/>
</dbReference>
<dbReference type="PROSITE" id="PS00671">
    <property type="entry name" value="D_2_HYDROXYACID_DH_3"/>
    <property type="match status" value="1"/>
</dbReference>
<evidence type="ECO:0000256" key="5">
    <source>
        <dbReference type="ARBA" id="ARBA00022553"/>
    </source>
</evidence>
<reference evidence="19" key="1">
    <citation type="submission" date="2025-08" db="UniProtKB">
        <authorList>
            <consortium name="RefSeq"/>
        </authorList>
    </citation>
    <scope>IDENTIFICATION</scope>
</reference>
<feature type="compositionally biased region" description="Polar residues" evidence="15">
    <location>
        <begin position="77"/>
        <end position="87"/>
    </location>
</feature>
<keyword evidence="6" id="KW-0221">Differentiation</keyword>
<dbReference type="OrthoDB" id="298012at2759"/>
<dbReference type="PANTHER" id="PTHR46029">
    <property type="entry name" value="C-TERMINAL-BINDING PROTEIN"/>
    <property type="match status" value="1"/>
</dbReference>
<dbReference type="InterPro" id="IPR043322">
    <property type="entry name" value="CtBP"/>
</dbReference>
<evidence type="ECO:0000256" key="1">
    <source>
        <dbReference type="ARBA" id="ARBA00004123"/>
    </source>
</evidence>
<keyword evidence="10" id="KW-0520">NAD</keyword>
<dbReference type="CTD" id="65230"/>
<dbReference type="CDD" id="cd05299">
    <property type="entry name" value="CtBP_dh"/>
    <property type="match status" value="1"/>
</dbReference>
<dbReference type="InParanoid" id="A0A6J2VXR0"/>
<evidence type="ECO:0000259" key="16">
    <source>
        <dbReference type="Pfam" id="PF00389"/>
    </source>
</evidence>
<dbReference type="InterPro" id="IPR051638">
    <property type="entry name" value="CTBP_dehydrogenase"/>
</dbReference>